<proteinExistence type="predicted"/>
<dbReference type="EMBL" id="LHZB01000099">
    <property type="protein sequence ID" value="KXV02321.1"/>
    <property type="molecule type" value="Genomic_DNA"/>
</dbReference>
<gene>
    <name evidence="1" type="ORF">AD929_03315</name>
</gene>
<comment type="caution">
    <text evidence="1">The sequence shown here is derived from an EMBL/GenBank/DDBJ whole genome shotgun (WGS) entry which is preliminary data.</text>
</comment>
<protein>
    <submittedName>
        <fullName evidence="1">Uncharacterized protein</fullName>
    </submittedName>
</protein>
<evidence type="ECO:0000313" key="1">
    <source>
        <dbReference type="EMBL" id="KXV02321.1"/>
    </source>
</evidence>
<sequence length="104" mass="11194">MVLPPEIPERPCLLHGKAGARMMTPAVAGPPGRYPRMSGFCALQGLVWPVLVWPGLVWPVPLLQVPCPLELSRMPDGVPAWFSPAGPLLKMPGLRMPGLRGPGR</sequence>
<dbReference type="Proteomes" id="UP000075573">
    <property type="component" value="Unassembled WGS sequence"/>
</dbReference>
<organism evidence="1 2">
    <name type="scientific">Gluconobacter potus</name>
    <dbReference type="NCBI Taxonomy" id="2724927"/>
    <lineage>
        <taxon>Bacteria</taxon>
        <taxon>Pseudomonadati</taxon>
        <taxon>Pseudomonadota</taxon>
        <taxon>Alphaproteobacteria</taxon>
        <taxon>Acetobacterales</taxon>
        <taxon>Acetobacteraceae</taxon>
        <taxon>Gluconobacter</taxon>
    </lineage>
</organism>
<evidence type="ECO:0000313" key="2">
    <source>
        <dbReference type="Proteomes" id="UP000075573"/>
    </source>
</evidence>
<feature type="non-terminal residue" evidence="1">
    <location>
        <position position="104"/>
    </location>
</feature>
<reference evidence="1 2" key="1">
    <citation type="submission" date="2015-06" db="EMBL/GenBank/DDBJ databases">
        <title>Improved classification and identification of acetic acid bacteria using matrix-assisted laser desorption/ionization time-of-flight mass spectrometry; Gluconobacter nephelii and Gluconobacter uchimurae are later heterotypic synonyms of Gluconobacter japonicus and Gluconobacter oxydans, respectively.</title>
        <authorList>
            <person name="Li L."/>
            <person name="Cleenwerck I."/>
            <person name="De Vuyst L."/>
            <person name="Vandamme P."/>
        </authorList>
    </citation>
    <scope>NUCLEOTIDE SEQUENCE [LARGE SCALE GENOMIC DNA]</scope>
    <source>
        <strain evidence="1 2">LMG 1764</strain>
    </source>
</reference>
<accession>A0A149QYH7</accession>
<name>A0A149QYH7_9PROT</name>
<dbReference type="AlphaFoldDB" id="A0A149QYH7"/>